<feature type="compositionally biased region" description="Low complexity" evidence="1">
    <location>
        <begin position="142"/>
        <end position="161"/>
    </location>
</feature>
<dbReference type="Proteomes" id="UP000654913">
    <property type="component" value="Chromosome 6"/>
</dbReference>
<evidence type="ECO:0008006" key="5">
    <source>
        <dbReference type="Google" id="ProtNLM"/>
    </source>
</evidence>
<name>A0A7R7XTF9_9EURO</name>
<evidence type="ECO:0000256" key="2">
    <source>
        <dbReference type="SAM" id="SignalP"/>
    </source>
</evidence>
<dbReference type="EMBL" id="AP024448">
    <property type="protein sequence ID" value="BCS27412.1"/>
    <property type="molecule type" value="Genomic_DNA"/>
</dbReference>
<sequence length="190" mass="18356">MRFSAATIALFAGLAVAGDIQTVYSTEDVTITSCAPTVTDCPGNTAQTSAPAEPTGTSPVESSVPVAPEAPSSSSSVAVPPAQPTASSPVVPQQPQQPEQPSGSISVIPVTTCIPTVTYSTISVTPTVAPTTSKPVIPGNPTGVAPTGSASGTASASATPSPPTFTGAANAVSNSFGFAGAAAVAAIFLA</sequence>
<accession>A0A7R7XTF9</accession>
<reference evidence="3" key="1">
    <citation type="submission" date="2021-01" db="EMBL/GenBank/DDBJ databases">
        <authorList>
            <consortium name="Aspergillus puulaauensis MK2 genome sequencing consortium"/>
            <person name="Kazuki M."/>
            <person name="Futagami T."/>
        </authorList>
    </citation>
    <scope>NUCLEOTIDE SEQUENCE</scope>
    <source>
        <strain evidence="3">MK2</strain>
    </source>
</reference>
<proteinExistence type="predicted"/>
<feature type="chain" id="PRO_5031369919" description="GPI anchored serine-rich protein" evidence="2">
    <location>
        <begin position="18"/>
        <end position="190"/>
    </location>
</feature>
<evidence type="ECO:0000256" key="1">
    <source>
        <dbReference type="SAM" id="MobiDB-lite"/>
    </source>
</evidence>
<dbReference type="AlphaFoldDB" id="A0A7R7XTF9"/>
<feature type="signal peptide" evidence="2">
    <location>
        <begin position="1"/>
        <end position="17"/>
    </location>
</feature>
<feature type="region of interest" description="Disordered" evidence="1">
    <location>
        <begin position="36"/>
        <end position="106"/>
    </location>
</feature>
<reference evidence="3" key="2">
    <citation type="submission" date="2021-02" db="EMBL/GenBank/DDBJ databases">
        <title>Aspergillus puulaauensis MK2 genome sequence.</title>
        <authorList>
            <person name="Futagami T."/>
            <person name="Mori K."/>
            <person name="Kadooka C."/>
            <person name="Tanaka T."/>
        </authorList>
    </citation>
    <scope>NUCLEOTIDE SEQUENCE</scope>
    <source>
        <strain evidence="3">MK2</strain>
    </source>
</reference>
<feature type="region of interest" description="Disordered" evidence="1">
    <location>
        <begin position="133"/>
        <end position="161"/>
    </location>
</feature>
<dbReference type="KEGG" id="apuu:APUU_60460A"/>
<protein>
    <recommendedName>
        <fullName evidence="5">GPI anchored serine-rich protein</fullName>
    </recommendedName>
</protein>
<feature type="compositionally biased region" description="Low complexity" evidence="1">
    <location>
        <begin position="57"/>
        <end position="106"/>
    </location>
</feature>
<gene>
    <name evidence="3" type="ORF">APUU_60460A</name>
</gene>
<dbReference type="GeneID" id="64977417"/>
<organism evidence="3 4">
    <name type="scientific">Aspergillus puulaauensis</name>
    <dbReference type="NCBI Taxonomy" id="1220207"/>
    <lineage>
        <taxon>Eukaryota</taxon>
        <taxon>Fungi</taxon>
        <taxon>Dikarya</taxon>
        <taxon>Ascomycota</taxon>
        <taxon>Pezizomycotina</taxon>
        <taxon>Eurotiomycetes</taxon>
        <taxon>Eurotiomycetidae</taxon>
        <taxon>Eurotiales</taxon>
        <taxon>Aspergillaceae</taxon>
        <taxon>Aspergillus</taxon>
    </lineage>
</organism>
<keyword evidence="2" id="KW-0732">Signal</keyword>
<keyword evidence="4" id="KW-1185">Reference proteome</keyword>
<evidence type="ECO:0000313" key="3">
    <source>
        <dbReference type="EMBL" id="BCS27412.1"/>
    </source>
</evidence>
<dbReference type="RefSeq" id="XP_041559606.1">
    <property type="nucleotide sequence ID" value="XM_041693703.1"/>
</dbReference>
<dbReference type="OrthoDB" id="3565477at2759"/>
<feature type="compositionally biased region" description="Polar residues" evidence="1">
    <location>
        <begin position="36"/>
        <end position="50"/>
    </location>
</feature>
<evidence type="ECO:0000313" key="4">
    <source>
        <dbReference type="Proteomes" id="UP000654913"/>
    </source>
</evidence>